<feature type="signal peptide" evidence="1">
    <location>
        <begin position="1"/>
        <end position="27"/>
    </location>
</feature>
<sequence length="116" mass="12669">MENSKNLIISWLLFTFIVALYFGNGSALPDRFVFQKPVQIPGILLPTRDIFTTSKPGKPPGHINNGNCKNCPGSCRHHLCCDNGHGKCGISNGRCTCFRGEFADIDGVPTGFRLSI</sequence>
<evidence type="ECO:0000313" key="3">
    <source>
        <dbReference type="Proteomes" id="UP001642540"/>
    </source>
</evidence>
<comment type="caution">
    <text evidence="2">The sequence shown here is derived from an EMBL/GenBank/DDBJ whole genome shotgun (WGS) entry which is preliminary data.</text>
</comment>
<organism evidence="2 3">
    <name type="scientific">Orchesella dallaii</name>
    <dbReference type="NCBI Taxonomy" id="48710"/>
    <lineage>
        <taxon>Eukaryota</taxon>
        <taxon>Metazoa</taxon>
        <taxon>Ecdysozoa</taxon>
        <taxon>Arthropoda</taxon>
        <taxon>Hexapoda</taxon>
        <taxon>Collembola</taxon>
        <taxon>Entomobryomorpha</taxon>
        <taxon>Entomobryoidea</taxon>
        <taxon>Orchesellidae</taxon>
        <taxon>Orchesellinae</taxon>
        <taxon>Orchesella</taxon>
    </lineage>
</organism>
<feature type="chain" id="PRO_5046375046" evidence="1">
    <location>
        <begin position="28"/>
        <end position="116"/>
    </location>
</feature>
<protein>
    <submittedName>
        <fullName evidence="2">Uncharacterized protein</fullName>
    </submittedName>
</protein>
<name>A0ABP1RV55_9HEXA</name>
<proteinExistence type="predicted"/>
<accession>A0ABP1RV55</accession>
<keyword evidence="3" id="KW-1185">Reference proteome</keyword>
<evidence type="ECO:0000256" key="1">
    <source>
        <dbReference type="SAM" id="SignalP"/>
    </source>
</evidence>
<reference evidence="2 3" key="1">
    <citation type="submission" date="2024-08" db="EMBL/GenBank/DDBJ databases">
        <authorList>
            <person name="Cucini C."/>
            <person name="Frati F."/>
        </authorList>
    </citation>
    <scope>NUCLEOTIDE SEQUENCE [LARGE SCALE GENOMIC DNA]</scope>
</reference>
<dbReference type="EMBL" id="CAXLJM020000111">
    <property type="protein sequence ID" value="CAL8136520.1"/>
    <property type="molecule type" value="Genomic_DNA"/>
</dbReference>
<gene>
    <name evidence="2" type="ORF">ODALV1_LOCUS26482</name>
</gene>
<dbReference type="Proteomes" id="UP001642540">
    <property type="component" value="Unassembled WGS sequence"/>
</dbReference>
<keyword evidence="1" id="KW-0732">Signal</keyword>
<evidence type="ECO:0000313" key="2">
    <source>
        <dbReference type="EMBL" id="CAL8136520.1"/>
    </source>
</evidence>